<sequence length="79" mass="8898">MAISSDSIPEGESIVSARVNMSKACRYIMHDPLPCQKLAPVMKARGCKLWKNKDHSSGHLAFVHVVHGFGFWSFLKRKE</sequence>
<comment type="caution">
    <text evidence="1">The sequence shown here is derived from an EMBL/GenBank/DDBJ whole genome shotgun (WGS) entry which is preliminary data.</text>
</comment>
<protein>
    <submittedName>
        <fullName evidence="1">Uncharacterized protein</fullName>
    </submittedName>
</protein>
<dbReference type="Proteomes" id="UP000006729">
    <property type="component" value="Chromosome 11"/>
</dbReference>
<keyword evidence="2" id="KW-1185">Reference proteome</keyword>
<proteinExistence type="predicted"/>
<evidence type="ECO:0000313" key="2">
    <source>
        <dbReference type="Proteomes" id="UP000006729"/>
    </source>
</evidence>
<accession>A0ACC0S8D6</accession>
<gene>
    <name evidence="1" type="ORF">POPTR_011G054312v4</name>
</gene>
<reference evidence="1 2" key="1">
    <citation type="journal article" date="2006" name="Science">
        <title>The genome of black cottonwood, Populus trichocarpa (Torr. &amp; Gray).</title>
        <authorList>
            <person name="Tuskan G.A."/>
            <person name="Difazio S."/>
            <person name="Jansson S."/>
            <person name="Bohlmann J."/>
            <person name="Grigoriev I."/>
            <person name="Hellsten U."/>
            <person name="Putnam N."/>
            <person name="Ralph S."/>
            <person name="Rombauts S."/>
            <person name="Salamov A."/>
            <person name="Schein J."/>
            <person name="Sterck L."/>
            <person name="Aerts A."/>
            <person name="Bhalerao R.R."/>
            <person name="Bhalerao R.P."/>
            <person name="Blaudez D."/>
            <person name="Boerjan W."/>
            <person name="Brun A."/>
            <person name="Brunner A."/>
            <person name="Busov V."/>
            <person name="Campbell M."/>
            <person name="Carlson J."/>
            <person name="Chalot M."/>
            <person name="Chapman J."/>
            <person name="Chen G.L."/>
            <person name="Cooper D."/>
            <person name="Coutinho P.M."/>
            <person name="Couturier J."/>
            <person name="Covert S."/>
            <person name="Cronk Q."/>
            <person name="Cunningham R."/>
            <person name="Davis J."/>
            <person name="Degroeve S."/>
            <person name="Dejardin A."/>
            <person name="Depamphilis C."/>
            <person name="Detter J."/>
            <person name="Dirks B."/>
            <person name="Dubchak I."/>
            <person name="Duplessis S."/>
            <person name="Ehlting J."/>
            <person name="Ellis B."/>
            <person name="Gendler K."/>
            <person name="Goodstein D."/>
            <person name="Gribskov M."/>
            <person name="Grimwood J."/>
            <person name="Groover A."/>
            <person name="Gunter L."/>
            <person name="Hamberger B."/>
            <person name="Heinze B."/>
            <person name="Helariutta Y."/>
            <person name="Henrissat B."/>
            <person name="Holligan D."/>
            <person name="Holt R."/>
            <person name="Huang W."/>
            <person name="Islam-Faridi N."/>
            <person name="Jones S."/>
            <person name="Jones-Rhoades M."/>
            <person name="Jorgensen R."/>
            <person name="Joshi C."/>
            <person name="Kangasjarvi J."/>
            <person name="Karlsson J."/>
            <person name="Kelleher C."/>
            <person name="Kirkpatrick R."/>
            <person name="Kirst M."/>
            <person name="Kohler A."/>
            <person name="Kalluri U."/>
            <person name="Larimer F."/>
            <person name="Leebens-Mack J."/>
            <person name="Leple J.C."/>
            <person name="Locascio P."/>
            <person name="Lou Y."/>
            <person name="Lucas S."/>
            <person name="Martin F."/>
            <person name="Montanini B."/>
            <person name="Napoli C."/>
            <person name="Nelson D.R."/>
            <person name="Nelson C."/>
            <person name="Nieminen K."/>
            <person name="Nilsson O."/>
            <person name="Pereda V."/>
            <person name="Peter G."/>
            <person name="Philippe R."/>
            <person name="Pilate G."/>
            <person name="Poliakov A."/>
            <person name="Razumovskaya J."/>
            <person name="Richardson P."/>
            <person name="Rinaldi C."/>
            <person name="Ritland K."/>
            <person name="Rouze P."/>
            <person name="Ryaboy D."/>
            <person name="Schmutz J."/>
            <person name="Schrader J."/>
            <person name="Segerman B."/>
            <person name="Shin H."/>
            <person name="Siddiqui A."/>
            <person name="Sterky F."/>
            <person name="Terry A."/>
            <person name="Tsai C.J."/>
            <person name="Uberbacher E."/>
            <person name="Unneberg P."/>
            <person name="Vahala J."/>
            <person name="Wall K."/>
            <person name="Wessler S."/>
            <person name="Yang G."/>
            <person name="Yin T."/>
            <person name="Douglas C."/>
            <person name="Marra M."/>
            <person name="Sandberg G."/>
            <person name="Van de Peer Y."/>
            <person name="Rokhsar D."/>
        </authorList>
    </citation>
    <scope>NUCLEOTIDE SEQUENCE [LARGE SCALE GENOMIC DNA]</scope>
    <source>
        <strain evidence="2">cv. Nisqually</strain>
    </source>
</reference>
<organism evidence="1 2">
    <name type="scientific">Populus trichocarpa</name>
    <name type="common">Western balsam poplar</name>
    <name type="synonym">Populus balsamifera subsp. trichocarpa</name>
    <dbReference type="NCBI Taxonomy" id="3694"/>
    <lineage>
        <taxon>Eukaryota</taxon>
        <taxon>Viridiplantae</taxon>
        <taxon>Streptophyta</taxon>
        <taxon>Embryophyta</taxon>
        <taxon>Tracheophyta</taxon>
        <taxon>Spermatophyta</taxon>
        <taxon>Magnoliopsida</taxon>
        <taxon>eudicotyledons</taxon>
        <taxon>Gunneridae</taxon>
        <taxon>Pentapetalae</taxon>
        <taxon>rosids</taxon>
        <taxon>fabids</taxon>
        <taxon>Malpighiales</taxon>
        <taxon>Salicaceae</taxon>
        <taxon>Saliceae</taxon>
        <taxon>Populus</taxon>
    </lineage>
</organism>
<dbReference type="EMBL" id="CM009300">
    <property type="protein sequence ID" value="KAI9385338.1"/>
    <property type="molecule type" value="Genomic_DNA"/>
</dbReference>
<name>A0ACC0S8D6_POPTR</name>
<evidence type="ECO:0000313" key="1">
    <source>
        <dbReference type="EMBL" id="KAI9385338.1"/>
    </source>
</evidence>